<keyword evidence="2" id="KW-1185">Reference proteome</keyword>
<evidence type="ECO:0000313" key="1">
    <source>
        <dbReference type="EMBL" id="AZV02081.1"/>
    </source>
</evidence>
<reference evidence="1 2" key="1">
    <citation type="submission" date="2018-12" db="EMBL/GenBank/DDBJ databases">
        <authorList>
            <person name="Shneider M.M."/>
            <person name="Kabilov M.R."/>
            <person name="Miroshnikov K.A."/>
        </authorList>
    </citation>
    <scope>NUCLEOTIDE SEQUENCE [LARGE SCALE GENOMIC DNA]</scope>
</reference>
<name>A0A678ZJK3_9CAUD</name>
<accession>A0A678ZJK3</accession>
<sequence>MGVPQVKVYRSNASTFYEKSSDCIYAFRSVHSRNKAYKAIMSRLYLLGVKNTCAEAIANYPDYRDAKEMEL</sequence>
<protein>
    <submittedName>
        <fullName evidence="1">Uncharacterized protein</fullName>
    </submittedName>
</protein>
<dbReference type="Proteomes" id="UP000430872">
    <property type="component" value="Segment"/>
</dbReference>
<dbReference type="EMBL" id="MK290737">
    <property type="protein sequence ID" value="AZV02081.1"/>
    <property type="molecule type" value="Genomic_DNA"/>
</dbReference>
<gene>
    <name evidence="1" type="ORF">Arno162_41</name>
</gene>
<organism evidence="1 2">
    <name type="scientific">Pectobacterium phage Arno162</name>
    <dbReference type="NCBI Taxonomy" id="2500577"/>
    <lineage>
        <taxon>Viruses</taxon>
        <taxon>Duplodnaviria</taxon>
        <taxon>Heunggongvirae</taxon>
        <taxon>Uroviricota</taxon>
        <taxon>Caudoviricetes</taxon>
        <taxon>Andersonviridae</taxon>
        <taxon>Andersonviridae incertae sedis</taxon>
        <taxon>Arnovirus</taxon>
        <taxon>Arnovirus arno162</taxon>
    </lineage>
</organism>
<evidence type="ECO:0000313" key="2">
    <source>
        <dbReference type="Proteomes" id="UP000430872"/>
    </source>
</evidence>
<proteinExistence type="predicted"/>